<evidence type="ECO:0000256" key="13">
    <source>
        <dbReference type="PROSITE-ProRule" id="PRU10144"/>
    </source>
</evidence>
<dbReference type="Pfam" id="PF07715">
    <property type="entry name" value="Plug"/>
    <property type="match status" value="1"/>
</dbReference>
<geneLocation type="plasmid" evidence="18 19">
    <name>pNL2</name>
</geneLocation>
<dbReference type="InterPro" id="IPR036942">
    <property type="entry name" value="Beta-barrel_TonB_sf"/>
</dbReference>
<evidence type="ECO:0000256" key="11">
    <source>
        <dbReference type="ARBA" id="ARBA00023237"/>
    </source>
</evidence>
<dbReference type="EMBL" id="CP000677">
    <property type="protein sequence ID" value="ABP64644.1"/>
    <property type="molecule type" value="Genomic_DNA"/>
</dbReference>
<feature type="short sequence motif" description="TonB C-terminal box" evidence="13">
    <location>
        <begin position="731"/>
        <end position="748"/>
    </location>
</feature>
<dbReference type="InterPro" id="IPR012910">
    <property type="entry name" value="Plug_dom"/>
</dbReference>
<evidence type="ECO:0000256" key="9">
    <source>
        <dbReference type="ARBA" id="ARBA00023077"/>
    </source>
</evidence>
<keyword evidence="9 14" id="KW-0798">TonB box</keyword>
<evidence type="ECO:0000259" key="17">
    <source>
        <dbReference type="Pfam" id="PF07715"/>
    </source>
</evidence>
<keyword evidence="7" id="KW-0408">Iron</keyword>
<dbReference type="Pfam" id="PF00593">
    <property type="entry name" value="TonB_dep_Rec_b-barrel"/>
    <property type="match status" value="1"/>
</dbReference>
<evidence type="ECO:0000256" key="5">
    <source>
        <dbReference type="ARBA" id="ARBA00022692"/>
    </source>
</evidence>
<keyword evidence="6 15" id="KW-0732">Signal</keyword>
<gene>
    <name evidence="18" type="ordered locus">Saro_3785</name>
</gene>
<evidence type="ECO:0000256" key="14">
    <source>
        <dbReference type="RuleBase" id="RU003357"/>
    </source>
</evidence>
<dbReference type="GO" id="GO:0006826">
    <property type="term" value="P:iron ion transport"/>
    <property type="evidence" value="ECO:0007669"/>
    <property type="project" value="UniProtKB-KW"/>
</dbReference>
<keyword evidence="2 12" id="KW-0813">Transport</keyword>
<dbReference type="InterPro" id="IPR010917">
    <property type="entry name" value="TonB_rcpt_CS"/>
</dbReference>
<dbReference type="PROSITE" id="PS52016">
    <property type="entry name" value="TONB_DEPENDENT_REC_3"/>
    <property type="match status" value="1"/>
</dbReference>
<evidence type="ECO:0000256" key="3">
    <source>
        <dbReference type="ARBA" id="ARBA00022452"/>
    </source>
</evidence>
<keyword evidence="4" id="KW-0410">Iron transport</keyword>
<dbReference type="PANTHER" id="PTHR32552">
    <property type="entry name" value="FERRICHROME IRON RECEPTOR-RELATED"/>
    <property type="match status" value="1"/>
</dbReference>
<keyword evidence="18" id="KW-0614">Plasmid</keyword>
<dbReference type="PANTHER" id="PTHR32552:SF81">
    <property type="entry name" value="TONB-DEPENDENT OUTER MEMBRANE RECEPTOR"/>
    <property type="match status" value="1"/>
</dbReference>
<keyword evidence="5 12" id="KW-0812">Transmembrane</keyword>
<organism evidence="18 19">
    <name type="scientific">Novosphingobium aromaticivorans (strain ATCC 700278 / DSM 12444 / CCUG 56034 / CIP 105152 / NBRC 16084 / F199)</name>
    <dbReference type="NCBI Taxonomy" id="279238"/>
    <lineage>
        <taxon>Bacteria</taxon>
        <taxon>Pseudomonadati</taxon>
        <taxon>Pseudomonadota</taxon>
        <taxon>Alphaproteobacteria</taxon>
        <taxon>Sphingomonadales</taxon>
        <taxon>Sphingomonadaceae</taxon>
        <taxon>Novosphingobium</taxon>
    </lineage>
</organism>
<sequence length="748" mass="79938">MSATQHRVRAHVALGAGLAALSSTVAVAQPPGETIEGAGEIVITAQKRPELAGEVPLSISVIDGETLQAARLSQADDIAALVPNLRFSATVGENTPIFALRGVSMSDFSLNQAGPVATYYDEVYKGNFAFLGVQLYDLARIEVLRGPQGTLYGKNTTGGAINYLAERPRFENGGYLKAGIGNFGRAEGQGALNLAISSTLAARIAFTAARADGWFRNRLAGSPNLSATREYGVRGSILWKPSDSAELVLRLSTSLQTPQNYGTYSVPGPGGTGAGVYEAYGRGMSYFRTGIGKREIEANFTPRRRARTWSAALTGTFRLSDNLSLVSVTGWDRGSLFVPEDTDGSPTRTLEIPYTDRGTQFGQELRLAYDGDGALSLILGLHHHREDLFNATDLNFWTDLDVDGNGRVDVDDCSANASLMACAISNRFDQRKRSWALFGDAHMKLGTRTGLRGGLRFTRDIGLQAGLTSQLRGVDGVLVATPILPLDRSFAGSNLSGKIGIDHKLADGTMFFASYSRGYRASGFNAQAFFDAAEAGVARPETIDALEAGAKTRLAGNALAVAVTGFHYIYRNQQFLSVDPADATQTLVNLDRSRIYGAEIELEARPTSEIAAQIGVGILHARATQGMIGGLDVSGHSLSNAPSLTLNAAVAATIWERGPARMALRGDASYTSSQFFEIVNIPRLRQPGYALLGASVDYARGPMILSIWGKNLGDKVYFTSSIDLSGFGFDYNHVGTPRTYGATARVSF</sequence>
<dbReference type="HOGENOM" id="CLU_008287_15_0_5"/>
<evidence type="ECO:0000313" key="19">
    <source>
        <dbReference type="Proteomes" id="UP000009134"/>
    </source>
</evidence>
<evidence type="ECO:0000256" key="15">
    <source>
        <dbReference type="SAM" id="SignalP"/>
    </source>
</evidence>
<reference evidence="18 19" key="1">
    <citation type="submission" date="2007-04" db="EMBL/GenBank/DDBJ databases">
        <title>Complete sequence of plasmid pNL2 of Novosphingobium aromaticivorans DSM 12444.</title>
        <authorList>
            <consortium name="US DOE Joint Genome Institute"/>
            <person name="Copeland A."/>
            <person name="Lucas S."/>
            <person name="Lapidus A."/>
            <person name="Barry K."/>
            <person name="Detter J.C."/>
            <person name="Glavina del Rio T."/>
            <person name="Hammon N."/>
            <person name="Israni S."/>
            <person name="Dalin E."/>
            <person name="Tice H."/>
            <person name="Pitluck S."/>
            <person name="Chertkov O."/>
            <person name="Han C."/>
            <person name="Thomson S."/>
            <person name="Schmutz J."/>
            <person name="Larimer F."/>
            <person name="Land M."/>
            <person name="Kyrpides N."/>
            <person name="Ivanova N."/>
            <person name="Fredrickson J."/>
            <person name="Romine M.F."/>
            <person name="Richardson P."/>
        </authorList>
    </citation>
    <scope>NUCLEOTIDE SEQUENCE [LARGE SCALE GENOMIC DNA]</scope>
    <source>
        <strain evidence="19">ATCC 700278 / DSM 12444 / CCUG 56034 / CIP 105152 / NBRC 16084 / F199</strain>
        <plasmid evidence="18 19">pNL2</plasmid>
    </source>
</reference>
<dbReference type="eggNOG" id="COG4771">
    <property type="taxonomic scope" value="Bacteria"/>
</dbReference>
<protein>
    <submittedName>
        <fullName evidence="18">TonB-dependent receptor</fullName>
    </submittedName>
</protein>
<name>A4XFD3_NOVAD</name>
<evidence type="ECO:0000259" key="16">
    <source>
        <dbReference type="Pfam" id="PF00593"/>
    </source>
</evidence>
<dbReference type="PROSITE" id="PS01156">
    <property type="entry name" value="TONB_DEPENDENT_REC_2"/>
    <property type="match status" value="1"/>
</dbReference>
<dbReference type="Proteomes" id="UP000009134">
    <property type="component" value="Plasmid pNL2"/>
</dbReference>
<keyword evidence="3 12" id="KW-1134">Transmembrane beta strand</keyword>
<comment type="similarity">
    <text evidence="12 14">Belongs to the TonB-dependent receptor family.</text>
</comment>
<keyword evidence="11 12" id="KW-0998">Cell outer membrane</keyword>
<accession>A4XFD3</accession>
<dbReference type="InterPro" id="IPR039426">
    <property type="entry name" value="TonB-dep_rcpt-like"/>
</dbReference>
<evidence type="ECO:0000256" key="12">
    <source>
        <dbReference type="PROSITE-ProRule" id="PRU01360"/>
    </source>
</evidence>
<evidence type="ECO:0000313" key="18">
    <source>
        <dbReference type="EMBL" id="ABP64644.1"/>
    </source>
</evidence>
<keyword evidence="8" id="KW-0406">Ion transport</keyword>
<dbReference type="InterPro" id="IPR000531">
    <property type="entry name" value="Beta-barrel_TonB"/>
</dbReference>
<comment type="subcellular location">
    <subcellularLocation>
        <location evidence="1 12">Cell outer membrane</location>
        <topology evidence="1 12">Multi-pass membrane protein</topology>
    </subcellularLocation>
</comment>
<keyword evidence="10 12" id="KW-0472">Membrane</keyword>
<dbReference type="RefSeq" id="WP_011907026.1">
    <property type="nucleotide sequence ID" value="NC_009427.1"/>
</dbReference>
<dbReference type="AlphaFoldDB" id="A4XFD3"/>
<dbReference type="SUPFAM" id="SSF56935">
    <property type="entry name" value="Porins"/>
    <property type="match status" value="1"/>
</dbReference>
<dbReference type="Gene3D" id="2.40.170.20">
    <property type="entry name" value="TonB-dependent receptor, beta-barrel domain"/>
    <property type="match status" value="1"/>
</dbReference>
<keyword evidence="18" id="KW-0675">Receptor</keyword>
<evidence type="ECO:0000256" key="7">
    <source>
        <dbReference type="ARBA" id="ARBA00023004"/>
    </source>
</evidence>
<feature type="domain" description="TonB-dependent receptor plug" evidence="17">
    <location>
        <begin position="54"/>
        <end position="160"/>
    </location>
</feature>
<evidence type="ECO:0000256" key="6">
    <source>
        <dbReference type="ARBA" id="ARBA00022729"/>
    </source>
</evidence>
<feature type="signal peptide" evidence="15">
    <location>
        <begin position="1"/>
        <end position="28"/>
    </location>
</feature>
<dbReference type="GO" id="GO:0009279">
    <property type="term" value="C:cell outer membrane"/>
    <property type="evidence" value="ECO:0007669"/>
    <property type="project" value="UniProtKB-SubCell"/>
</dbReference>
<evidence type="ECO:0000256" key="8">
    <source>
        <dbReference type="ARBA" id="ARBA00023065"/>
    </source>
</evidence>
<evidence type="ECO:0000256" key="4">
    <source>
        <dbReference type="ARBA" id="ARBA00022496"/>
    </source>
</evidence>
<evidence type="ECO:0000256" key="10">
    <source>
        <dbReference type="ARBA" id="ARBA00023136"/>
    </source>
</evidence>
<dbReference type="KEGG" id="nar:Saro_3785"/>
<feature type="chain" id="PRO_5002675547" evidence="15">
    <location>
        <begin position="29"/>
        <end position="748"/>
    </location>
</feature>
<feature type="domain" description="TonB-dependent receptor-like beta-barrel" evidence="16">
    <location>
        <begin position="260"/>
        <end position="712"/>
    </location>
</feature>
<evidence type="ECO:0000256" key="1">
    <source>
        <dbReference type="ARBA" id="ARBA00004571"/>
    </source>
</evidence>
<evidence type="ECO:0000256" key="2">
    <source>
        <dbReference type="ARBA" id="ARBA00022448"/>
    </source>
</evidence>
<proteinExistence type="inferred from homology"/>
<keyword evidence="19" id="KW-1185">Reference proteome</keyword>